<evidence type="ECO:0000256" key="1">
    <source>
        <dbReference type="SAM" id="Phobius"/>
    </source>
</evidence>
<feature type="transmembrane region" description="Helical" evidence="1">
    <location>
        <begin position="112"/>
        <end position="131"/>
    </location>
</feature>
<reference evidence="2 3" key="1">
    <citation type="submission" date="2020-07" db="EMBL/GenBank/DDBJ databases">
        <title>Sequencing the genomes of 1000 actinobacteria strains.</title>
        <authorList>
            <person name="Klenk H.-P."/>
        </authorList>
    </citation>
    <scope>NUCLEOTIDE SEQUENCE [LARGE SCALE GENOMIC DNA]</scope>
    <source>
        <strain evidence="2 3">DSM 45975</strain>
    </source>
</reference>
<protein>
    <submittedName>
        <fullName evidence="2">Enamine deaminase RidA (YjgF/YER057c/UK114 family)</fullName>
    </submittedName>
</protein>
<keyword evidence="1" id="KW-1133">Transmembrane helix</keyword>
<accession>A0A839DUP6</accession>
<dbReference type="Proteomes" id="UP000569329">
    <property type="component" value="Unassembled WGS sequence"/>
</dbReference>
<dbReference type="AlphaFoldDB" id="A0A839DUP6"/>
<keyword evidence="3" id="KW-1185">Reference proteome</keyword>
<feature type="transmembrane region" description="Helical" evidence="1">
    <location>
        <begin position="49"/>
        <end position="71"/>
    </location>
</feature>
<feature type="transmembrane region" description="Helical" evidence="1">
    <location>
        <begin position="78"/>
        <end position="100"/>
    </location>
</feature>
<feature type="transmembrane region" description="Helical" evidence="1">
    <location>
        <begin position="20"/>
        <end position="37"/>
    </location>
</feature>
<evidence type="ECO:0000313" key="2">
    <source>
        <dbReference type="EMBL" id="MBA8825204.1"/>
    </source>
</evidence>
<keyword evidence="1" id="KW-0472">Membrane</keyword>
<dbReference type="EMBL" id="JACGWZ010000003">
    <property type="protein sequence ID" value="MBA8825204.1"/>
    <property type="molecule type" value="Genomic_DNA"/>
</dbReference>
<organism evidence="2 3">
    <name type="scientific">Halosaccharopolyspora lacisalsi</name>
    <dbReference type="NCBI Taxonomy" id="1000566"/>
    <lineage>
        <taxon>Bacteria</taxon>
        <taxon>Bacillati</taxon>
        <taxon>Actinomycetota</taxon>
        <taxon>Actinomycetes</taxon>
        <taxon>Pseudonocardiales</taxon>
        <taxon>Pseudonocardiaceae</taxon>
        <taxon>Halosaccharopolyspora</taxon>
    </lineage>
</organism>
<name>A0A839DUP6_9PSEU</name>
<dbReference type="RefSeq" id="WP_182544422.1">
    <property type="nucleotide sequence ID" value="NZ_JACGWZ010000003.1"/>
</dbReference>
<sequence>MHSEQPTRAAGPARAAGAELLRGLTAAGLLMSAVVHFELWAQGVDDVPVIGPLFLLNSVAGLVLALVLLTWKHWLPVLGAIAFNVLTLIAFGLAVAVGLFGSHEVAAGVPQALAGIAELVSLVCAVALLVVGSRAR</sequence>
<proteinExistence type="predicted"/>
<evidence type="ECO:0000313" key="3">
    <source>
        <dbReference type="Proteomes" id="UP000569329"/>
    </source>
</evidence>
<comment type="caution">
    <text evidence="2">The sequence shown here is derived from an EMBL/GenBank/DDBJ whole genome shotgun (WGS) entry which is preliminary data.</text>
</comment>
<keyword evidence="1" id="KW-0812">Transmembrane</keyword>
<gene>
    <name evidence="2" type="ORF">FHX42_002555</name>
</gene>